<accession>G3ID66</accession>
<dbReference type="EMBL" id="JH002015">
    <property type="protein sequence ID" value="EGW04038.1"/>
    <property type="molecule type" value="Genomic_DNA"/>
</dbReference>
<sequence length="86" mass="9620">MLQNVLSFLRNSCDSLTPEPWAKTYLASTFSRKFSIPPAPLPRPVQKSPAYKQALPFNKRDLDATQTDSVYLYAFGLLSLSPPIDS</sequence>
<protein>
    <submittedName>
        <fullName evidence="1">Uncharacterized protein</fullName>
    </submittedName>
</protein>
<dbReference type="AlphaFoldDB" id="G3ID66"/>
<organism evidence="1 2">
    <name type="scientific">Cricetulus griseus</name>
    <name type="common">Chinese hamster</name>
    <name type="synonym">Cricetulus barabensis griseus</name>
    <dbReference type="NCBI Taxonomy" id="10029"/>
    <lineage>
        <taxon>Eukaryota</taxon>
        <taxon>Metazoa</taxon>
        <taxon>Chordata</taxon>
        <taxon>Craniata</taxon>
        <taxon>Vertebrata</taxon>
        <taxon>Euteleostomi</taxon>
        <taxon>Mammalia</taxon>
        <taxon>Eutheria</taxon>
        <taxon>Euarchontoglires</taxon>
        <taxon>Glires</taxon>
        <taxon>Rodentia</taxon>
        <taxon>Myomorpha</taxon>
        <taxon>Muroidea</taxon>
        <taxon>Cricetidae</taxon>
        <taxon>Cricetinae</taxon>
        <taxon>Cricetulus</taxon>
    </lineage>
</organism>
<dbReference type="Proteomes" id="UP000001075">
    <property type="component" value="Unassembled WGS sequence"/>
</dbReference>
<evidence type="ECO:0000313" key="1">
    <source>
        <dbReference type="EMBL" id="EGW04038.1"/>
    </source>
</evidence>
<name>G3ID66_CRIGR</name>
<evidence type="ECO:0000313" key="2">
    <source>
        <dbReference type="Proteomes" id="UP000001075"/>
    </source>
</evidence>
<reference evidence="2" key="1">
    <citation type="journal article" date="2011" name="Nat. Biotechnol.">
        <title>The genomic sequence of the Chinese hamster ovary (CHO)-K1 cell line.</title>
        <authorList>
            <person name="Xu X."/>
            <person name="Nagarajan H."/>
            <person name="Lewis N.E."/>
            <person name="Pan S."/>
            <person name="Cai Z."/>
            <person name="Liu X."/>
            <person name="Chen W."/>
            <person name="Xie M."/>
            <person name="Wang W."/>
            <person name="Hammond S."/>
            <person name="Andersen M.R."/>
            <person name="Neff N."/>
            <person name="Passarelli B."/>
            <person name="Koh W."/>
            <person name="Fan H.C."/>
            <person name="Wang J."/>
            <person name="Gui Y."/>
            <person name="Lee K.H."/>
            <person name="Betenbaugh M.J."/>
            <person name="Quake S.R."/>
            <person name="Famili I."/>
            <person name="Palsson B.O."/>
            <person name="Wang J."/>
        </authorList>
    </citation>
    <scope>NUCLEOTIDE SEQUENCE [LARGE SCALE GENOMIC DNA]</scope>
    <source>
        <strain evidence="2">CHO K1 cell line</strain>
    </source>
</reference>
<gene>
    <name evidence="1" type="ORF">I79_021639</name>
</gene>
<proteinExistence type="predicted"/>
<dbReference type="InParanoid" id="G3ID66"/>